<name>A0AAW8J808_9GAMM</name>
<organism evidence="1 2">
    <name type="scientific">Acinetobacter rudis</name>
    <dbReference type="NCBI Taxonomy" id="632955"/>
    <lineage>
        <taxon>Bacteria</taxon>
        <taxon>Pseudomonadati</taxon>
        <taxon>Pseudomonadota</taxon>
        <taxon>Gammaproteobacteria</taxon>
        <taxon>Moraxellales</taxon>
        <taxon>Moraxellaceae</taxon>
        <taxon>Acinetobacter</taxon>
    </lineage>
</organism>
<reference evidence="1" key="1">
    <citation type="submission" date="2023-08" db="EMBL/GenBank/DDBJ databases">
        <title>Emergence of clinically-relevant ST2 carbapenem-resistant Acinetobacter baumannii strains in hospital sewages in Zhejiang, East of China.</title>
        <authorList>
            <person name="Kaichao C."/>
            <person name="Zhang R."/>
        </authorList>
    </citation>
    <scope>NUCLEOTIDE SEQUENCE</scope>
    <source>
        <strain evidence="1">M-RB-37</strain>
    </source>
</reference>
<dbReference type="AlphaFoldDB" id="A0AAW8J808"/>
<dbReference type="RefSeq" id="WP_308974886.1">
    <property type="nucleotide sequence ID" value="NZ_JAVIDL010000008.1"/>
</dbReference>
<accession>A0AAW8J808</accession>
<dbReference type="CDD" id="cd21060">
    <property type="entry name" value="CdiI_NC101"/>
    <property type="match status" value="1"/>
</dbReference>
<dbReference type="EMBL" id="JAVIDL010000008">
    <property type="protein sequence ID" value="MDQ8935252.1"/>
    <property type="molecule type" value="Genomic_DNA"/>
</dbReference>
<sequence>MIYTWNEFEQRLIIYRDTVIDLSRMLSVYENHIKSLIIKIKQLTFEQAVPIFDELYEIQGYLASAQHGYDLQLNHELSLFVYHFDRAYDEYIRQYWYQQFLQNNITWPLPEDK</sequence>
<protein>
    <submittedName>
        <fullName evidence="1">Uncharacterized protein</fullName>
    </submittedName>
</protein>
<gene>
    <name evidence="1" type="ORF">RFH47_05880</name>
</gene>
<dbReference type="InterPro" id="IPR049759">
    <property type="entry name" value="CdiI-like"/>
</dbReference>
<evidence type="ECO:0000313" key="2">
    <source>
        <dbReference type="Proteomes" id="UP001243844"/>
    </source>
</evidence>
<proteinExistence type="predicted"/>
<dbReference type="Proteomes" id="UP001243844">
    <property type="component" value="Unassembled WGS sequence"/>
</dbReference>
<evidence type="ECO:0000313" key="1">
    <source>
        <dbReference type="EMBL" id="MDQ8935252.1"/>
    </source>
</evidence>
<comment type="caution">
    <text evidence="1">The sequence shown here is derived from an EMBL/GenBank/DDBJ whole genome shotgun (WGS) entry which is preliminary data.</text>
</comment>